<organism evidence="7 8">
    <name type="scientific">Frankia umida</name>
    <dbReference type="NCBI Taxonomy" id="573489"/>
    <lineage>
        <taxon>Bacteria</taxon>
        <taxon>Bacillati</taxon>
        <taxon>Actinomycetota</taxon>
        <taxon>Actinomycetes</taxon>
        <taxon>Frankiales</taxon>
        <taxon>Frankiaceae</taxon>
        <taxon>Frankia</taxon>
    </lineage>
</organism>
<evidence type="ECO:0000313" key="7">
    <source>
        <dbReference type="EMBL" id="MCK9876465.1"/>
    </source>
</evidence>
<evidence type="ECO:0000256" key="1">
    <source>
        <dbReference type="ARBA" id="ARBA00011063"/>
    </source>
</evidence>
<dbReference type="Pfam" id="PF01451">
    <property type="entry name" value="LMWPc"/>
    <property type="match status" value="1"/>
</dbReference>
<dbReference type="Proteomes" id="UP001201873">
    <property type="component" value="Unassembled WGS sequence"/>
</dbReference>
<dbReference type="PANTHER" id="PTHR11717:SF7">
    <property type="entry name" value="LOW MOLECULAR WEIGHT PHOSPHOTYROSINE PROTEIN PHOSPHATASE"/>
    <property type="match status" value="1"/>
</dbReference>
<feature type="domain" description="Phosphotyrosine protein phosphatase I" evidence="6">
    <location>
        <begin position="10"/>
        <end position="203"/>
    </location>
</feature>
<evidence type="ECO:0000259" key="6">
    <source>
        <dbReference type="SMART" id="SM00226"/>
    </source>
</evidence>
<gene>
    <name evidence="7" type="ORF">MXD59_11885</name>
</gene>
<dbReference type="PRINTS" id="PR00719">
    <property type="entry name" value="LMWPTPASE"/>
</dbReference>
<dbReference type="InterPro" id="IPR036196">
    <property type="entry name" value="Ptyr_pPase_sf"/>
</dbReference>
<dbReference type="InterPro" id="IPR050438">
    <property type="entry name" value="LMW_PTPase"/>
</dbReference>
<dbReference type="PANTHER" id="PTHR11717">
    <property type="entry name" value="LOW MOLECULAR WEIGHT PROTEIN TYROSINE PHOSPHATASE"/>
    <property type="match status" value="1"/>
</dbReference>
<name>A0ABT0JY50_9ACTN</name>
<keyword evidence="8" id="KW-1185">Reference proteome</keyword>
<evidence type="ECO:0000256" key="3">
    <source>
        <dbReference type="ARBA" id="ARBA00022801"/>
    </source>
</evidence>
<evidence type="ECO:0000256" key="4">
    <source>
        <dbReference type="ARBA" id="ARBA00022912"/>
    </source>
</evidence>
<proteinExistence type="inferred from homology"/>
<dbReference type="SMART" id="SM00226">
    <property type="entry name" value="LMWPc"/>
    <property type="match status" value="1"/>
</dbReference>
<accession>A0ABT0JY50</accession>
<keyword evidence="3" id="KW-0378">Hydrolase</keyword>
<dbReference type="EMBL" id="JALKFT010000009">
    <property type="protein sequence ID" value="MCK9876465.1"/>
    <property type="molecule type" value="Genomic_DNA"/>
</dbReference>
<evidence type="ECO:0000256" key="2">
    <source>
        <dbReference type="ARBA" id="ARBA00013064"/>
    </source>
</evidence>
<sequence>MSAPARTGPWTVLMVCTGNLCRSPLAQHLAAAYFPARRGSPGAAWVSQQLAIASAGVHACDGDAMHRHSVELLRARGLDPTGFHSRRLTPDLVERSDLVLCATREHRSAVVTQCPRALRRTFTLREFARLTSAVRLADLPIGPVRPAGELLVAAALRARATGRIVPAELDDLTDPIDEGRPRFEACASMIDDALTGPMSLLAQACQVWRTGPMPEPAGRVPRQGEGGDRASRVSRHGAEVG</sequence>
<evidence type="ECO:0000313" key="8">
    <source>
        <dbReference type="Proteomes" id="UP001201873"/>
    </source>
</evidence>
<protein>
    <recommendedName>
        <fullName evidence="2">protein-tyrosine-phosphatase</fullName>
        <ecNumber evidence="2">3.1.3.48</ecNumber>
    </recommendedName>
</protein>
<dbReference type="EC" id="3.1.3.48" evidence="2"/>
<dbReference type="SUPFAM" id="SSF52788">
    <property type="entry name" value="Phosphotyrosine protein phosphatases I"/>
    <property type="match status" value="1"/>
</dbReference>
<comment type="similarity">
    <text evidence="1">Belongs to the low molecular weight phosphotyrosine protein phosphatase family.</text>
</comment>
<reference evidence="7 8" key="1">
    <citation type="submission" date="2022-04" db="EMBL/GenBank/DDBJ databases">
        <title>Genome diversity in the genus Frankia.</title>
        <authorList>
            <person name="Carlos-Shanley C."/>
            <person name="Hahn D."/>
        </authorList>
    </citation>
    <scope>NUCLEOTIDE SEQUENCE [LARGE SCALE GENOMIC DNA]</scope>
    <source>
        <strain evidence="7 8">Ag45/Mut15</strain>
    </source>
</reference>
<comment type="caution">
    <text evidence="7">The sequence shown here is derived from an EMBL/GenBank/DDBJ whole genome shotgun (WGS) entry which is preliminary data.</text>
</comment>
<feature type="region of interest" description="Disordered" evidence="5">
    <location>
        <begin position="212"/>
        <end position="241"/>
    </location>
</feature>
<evidence type="ECO:0000256" key="5">
    <source>
        <dbReference type="SAM" id="MobiDB-lite"/>
    </source>
</evidence>
<dbReference type="RefSeq" id="WP_248824719.1">
    <property type="nucleotide sequence ID" value="NZ_JALKFT010000009.1"/>
</dbReference>
<keyword evidence="4" id="KW-0904">Protein phosphatase</keyword>
<dbReference type="InterPro" id="IPR017867">
    <property type="entry name" value="Tyr_phospatase_low_mol_wt"/>
</dbReference>
<dbReference type="InterPro" id="IPR023485">
    <property type="entry name" value="Ptyr_pPase"/>
</dbReference>
<feature type="compositionally biased region" description="Basic and acidic residues" evidence="5">
    <location>
        <begin position="225"/>
        <end position="241"/>
    </location>
</feature>
<dbReference type="Gene3D" id="3.40.50.2300">
    <property type="match status" value="1"/>
</dbReference>